<keyword evidence="5" id="KW-1185">Reference proteome</keyword>
<protein>
    <submittedName>
        <fullName evidence="4">Thiamine phosphate synthase</fullName>
    </submittedName>
</protein>
<comment type="pathway">
    <text evidence="1">Cofactor biosynthesis; thiamine diphosphate biosynthesis.</text>
</comment>
<dbReference type="Proteomes" id="UP000829476">
    <property type="component" value="Chromosome"/>
</dbReference>
<organism evidence="4 5">
    <name type="scientific">Zhouia spongiae</name>
    <dbReference type="NCBI Taxonomy" id="2202721"/>
    <lineage>
        <taxon>Bacteria</taxon>
        <taxon>Pseudomonadati</taxon>
        <taxon>Bacteroidota</taxon>
        <taxon>Flavobacteriia</taxon>
        <taxon>Flavobacteriales</taxon>
        <taxon>Flavobacteriaceae</taxon>
        <taxon>Zhouia</taxon>
    </lineage>
</organism>
<dbReference type="InterPro" id="IPR036206">
    <property type="entry name" value="ThiamineP_synth_sf"/>
</dbReference>
<gene>
    <name evidence="4" type="ORF">MQE36_06115</name>
</gene>
<sequence length="199" mass="22588">MLIVITAENLIVNECRQLNAMFAAGLQILHLRKPGYTEKQYTKLLMGIETHYHQRIVLHDHHRLCKKVKVKGIHVKEAFRKQLGDRLYDYLQNYKKDGFTVSSSFHDVETLKSRVPFFDYVMLSPVFDSISKEGYHGKGFMVEGIKDNIIALGGVTGDKLKSLLEMGYSGAAVLGAVWKANNPQEAFSDIMKAQNVLNR</sequence>
<dbReference type="PANTHER" id="PTHR20857:SF15">
    <property type="entry name" value="THIAMINE-PHOSPHATE SYNTHASE"/>
    <property type="match status" value="1"/>
</dbReference>
<evidence type="ECO:0000313" key="4">
    <source>
        <dbReference type="EMBL" id="UNY99921.1"/>
    </source>
</evidence>
<dbReference type="RefSeq" id="WP_242938290.1">
    <property type="nucleotide sequence ID" value="NZ_CP094326.1"/>
</dbReference>
<dbReference type="SUPFAM" id="SSF51391">
    <property type="entry name" value="Thiamin phosphate synthase"/>
    <property type="match status" value="1"/>
</dbReference>
<evidence type="ECO:0000256" key="1">
    <source>
        <dbReference type="ARBA" id="ARBA00004948"/>
    </source>
</evidence>
<accession>A0ABY3YQZ4</accession>
<proteinExistence type="predicted"/>
<dbReference type="Gene3D" id="3.20.20.70">
    <property type="entry name" value="Aldolase class I"/>
    <property type="match status" value="1"/>
</dbReference>
<evidence type="ECO:0000256" key="2">
    <source>
        <dbReference type="ARBA" id="ARBA00022977"/>
    </source>
</evidence>
<dbReference type="InterPro" id="IPR013785">
    <property type="entry name" value="Aldolase_TIM"/>
</dbReference>
<keyword evidence="2" id="KW-0784">Thiamine biosynthesis</keyword>
<name>A0ABY3YQZ4_9FLAO</name>
<dbReference type="CDD" id="cd00564">
    <property type="entry name" value="TMP_TenI"/>
    <property type="match status" value="1"/>
</dbReference>
<dbReference type="PANTHER" id="PTHR20857">
    <property type="entry name" value="THIAMINE-PHOSPHATE PYROPHOSPHORYLASE"/>
    <property type="match status" value="1"/>
</dbReference>
<dbReference type="Pfam" id="PF02581">
    <property type="entry name" value="TMP-TENI"/>
    <property type="match status" value="1"/>
</dbReference>
<dbReference type="EMBL" id="CP094326">
    <property type="protein sequence ID" value="UNY99921.1"/>
    <property type="molecule type" value="Genomic_DNA"/>
</dbReference>
<evidence type="ECO:0000313" key="5">
    <source>
        <dbReference type="Proteomes" id="UP000829476"/>
    </source>
</evidence>
<reference evidence="4 5" key="1">
    <citation type="journal article" date="2018" name="Int. J. Syst. Evol. Microbiol.">
        <title>Zhouia spongiae sp. nov., isolated from a marine sponge.</title>
        <authorList>
            <person name="Zhuang L."/>
            <person name="Lin B."/>
            <person name="Qin F."/>
            <person name="Luo L."/>
        </authorList>
    </citation>
    <scope>NUCLEOTIDE SEQUENCE [LARGE SCALE GENOMIC DNA]</scope>
    <source>
        <strain evidence="4 5">HN-Y44</strain>
    </source>
</reference>
<feature type="domain" description="Thiamine phosphate synthase/TenI" evidence="3">
    <location>
        <begin position="3"/>
        <end position="177"/>
    </location>
</feature>
<evidence type="ECO:0000259" key="3">
    <source>
        <dbReference type="Pfam" id="PF02581"/>
    </source>
</evidence>
<dbReference type="InterPro" id="IPR022998">
    <property type="entry name" value="ThiamineP_synth_TenI"/>
</dbReference>